<dbReference type="Pfam" id="PF00023">
    <property type="entry name" value="Ank"/>
    <property type="match status" value="3"/>
</dbReference>
<feature type="repeat" description="ANK" evidence="3">
    <location>
        <begin position="658"/>
        <end position="690"/>
    </location>
</feature>
<dbReference type="OrthoDB" id="6158027at2759"/>
<feature type="repeat" description="ANK" evidence="3">
    <location>
        <begin position="763"/>
        <end position="795"/>
    </location>
</feature>
<feature type="repeat" description="ANK" evidence="3">
    <location>
        <begin position="896"/>
        <end position="928"/>
    </location>
</feature>
<dbReference type="Gene3D" id="1.25.40.20">
    <property type="entry name" value="Ankyrin repeat-containing domain"/>
    <property type="match status" value="7"/>
</dbReference>
<dbReference type="PANTHER" id="PTHR24188">
    <property type="entry name" value="ANKYRIN REPEAT PROTEIN"/>
    <property type="match status" value="1"/>
</dbReference>
<dbReference type="Pfam" id="PF13637">
    <property type="entry name" value="Ank_4"/>
    <property type="match status" value="2"/>
</dbReference>
<dbReference type="Proteomes" id="UP000245119">
    <property type="component" value="Linkage Group LG11"/>
</dbReference>
<evidence type="ECO:0000313" key="4">
    <source>
        <dbReference type="EMBL" id="PVD21592.1"/>
    </source>
</evidence>
<dbReference type="PANTHER" id="PTHR24188:SF29">
    <property type="entry name" value="GH09064P"/>
    <property type="match status" value="1"/>
</dbReference>
<evidence type="ECO:0000256" key="3">
    <source>
        <dbReference type="PROSITE-ProRule" id="PRU00023"/>
    </source>
</evidence>
<dbReference type="EMBL" id="PZQS01000011">
    <property type="protein sequence ID" value="PVD21592.1"/>
    <property type="molecule type" value="Genomic_DNA"/>
</dbReference>
<dbReference type="AlphaFoldDB" id="A0A2T7NK96"/>
<feature type="repeat" description="ANK" evidence="3">
    <location>
        <begin position="995"/>
        <end position="1027"/>
    </location>
</feature>
<keyword evidence="1" id="KW-0677">Repeat</keyword>
<dbReference type="Pfam" id="PF12796">
    <property type="entry name" value="Ank_2"/>
    <property type="match status" value="3"/>
</dbReference>
<evidence type="ECO:0000256" key="2">
    <source>
        <dbReference type="ARBA" id="ARBA00023043"/>
    </source>
</evidence>
<keyword evidence="5" id="KW-1185">Reference proteome</keyword>
<dbReference type="STRING" id="400727.A0A2T7NK96"/>
<feature type="repeat" description="ANK" evidence="3">
    <location>
        <begin position="625"/>
        <end position="657"/>
    </location>
</feature>
<dbReference type="InterPro" id="IPR002110">
    <property type="entry name" value="Ankyrin_rpt"/>
</dbReference>
<feature type="repeat" description="ANK" evidence="3">
    <location>
        <begin position="796"/>
        <end position="828"/>
    </location>
</feature>
<organism evidence="4 5">
    <name type="scientific">Pomacea canaliculata</name>
    <name type="common">Golden apple snail</name>
    <dbReference type="NCBI Taxonomy" id="400727"/>
    <lineage>
        <taxon>Eukaryota</taxon>
        <taxon>Metazoa</taxon>
        <taxon>Spiralia</taxon>
        <taxon>Lophotrochozoa</taxon>
        <taxon>Mollusca</taxon>
        <taxon>Gastropoda</taxon>
        <taxon>Caenogastropoda</taxon>
        <taxon>Architaenioglossa</taxon>
        <taxon>Ampullarioidea</taxon>
        <taxon>Ampullariidae</taxon>
        <taxon>Pomacea</taxon>
    </lineage>
</organism>
<feature type="repeat" description="ANK" evidence="3">
    <location>
        <begin position="962"/>
        <end position="994"/>
    </location>
</feature>
<feature type="repeat" description="ANK" evidence="3">
    <location>
        <begin position="724"/>
        <end position="762"/>
    </location>
</feature>
<dbReference type="PROSITE" id="PS50297">
    <property type="entry name" value="ANK_REP_REGION"/>
    <property type="match status" value="12"/>
</dbReference>
<protein>
    <submittedName>
        <fullName evidence="4">Uncharacterized protein</fullName>
    </submittedName>
</protein>
<dbReference type="SMART" id="SM00248">
    <property type="entry name" value="ANK"/>
    <property type="match status" value="17"/>
</dbReference>
<accession>A0A2T7NK96</accession>
<dbReference type="PROSITE" id="PS50088">
    <property type="entry name" value="ANK_REPEAT"/>
    <property type="match status" value="14"/>
</dbReference>
<keyword evidence="2 3" id="KW-0040">ANK repeat</keyword>
<reference evidence="4 5" key="1">
    <citation type="submission" date="2018-04" db="EMBL/GenBank/DDBJ databases">
        <title>The genome of golden apple snail Pomacea canaliculata provides insight into stress tolerance and invasive adaptation.</title>
        <authorList>
            <person name="Liu C."/>
            <person name="Liu B."/>
            <person name="Ren Y."/>
            <person name="Zhang Y."/>
            <person name="Wang H."/>
            <person name="Li S."/>
            <person name="Jiang F."/>
            <person name="Yin L."/>
            <person name="Zhang G."/>
            <person name="Qian W."/>
            <person name="Fan W."/>
        </authorList>
    </citation>
    <scope>NUCLEOTIDE SEQUENCE [LARGE SCALE GENOMIC DNA]</scope>
    <source>
        <strain evidence="4">SZHN2017</strain>
        <tissue evidence="4">Muscle</tissue>
    </source>
</reference>
<comment type="caution">
    <text evidence="4">The sequence shown here is derived from an EMBL/GenBank/DDBJ whole genome shotgun (WGS) entry which is preliminary data.</text>
</comment>
<feature type="repeat" description="ANK" evidence="3">
    <location>
        <begin position="863"/>
        <end position="895"/>
    </location>
</feature>
<dbReference type="InterPro" id="IPR036770">
    <property type="entry name" value="Ankyrin_rpt-contain_sf"/>
</dbReference>
<proteinExistence type="predicted"/>
<feature type="repeat" description="ANK" evidence="3">
    <location>
        <begin position="691"/>
        <end position="723"/>
    </location>
</feature>
<sequence>MEEYKAWRTVLPKLMELTDTGQCLVVVTCYPHVLLELQALEKGSHSFLLQDTCTVSLKEMAEDERKEMLYDFLSGVDMMQHEKHALVERVLKDDISGATFPWCCARLVQRLHNSSLDDPSDVFTCPAESYVTLLHRMLMDPTHGETVAALLCLTMMGLSGFLHNQQRTEKALKDLGFRGLSSHLLEKNASFLKNTFLSDDCSTFSSRVLYDAVGLAFGRSHYLPALIKICDMKFLAMYVGVGEEHHESFVTISMNSPHIVHLMERILSSTAGSRLLEVTQYLSLQSKEFLCKLEEYSRSKKTGIRQLVKSVDTVHKLPLLYWSAWTGCDWLVNWCLDISIKEGMVRPSLLESAFVWALAQRRKCQKTTPRDDCRLIQAVMLFQLECDNKVADIKLPFPDKSLLSEQFKVVYDEVTSCTNLFYLGDQSLLIPPSTLTMDRKGESLHLKFGSKQVYLALRLLSDTLVSQVDSKGNTLLHVAAEAGDEDVVDIVVRSGASLTARNNINLTPPQVAQRPNTGEKLNRCFRESSGMHKACETGDIVTVKRLLCCGAGVEDKGDKDGTPLHAACLGGHTDIVSLLLELGVNVHAVDRNRSTALHVACDKGRKDIASLLIKHGGDVHVTDTAGRTPLHAACRHGNKKCASLLLAHGSDIEKRDNHGKTSLFLACSFGHTELVEMLIDSGSDLSVGLRNGVTPLHKAAVQGDVNIVELLTARGARLDAVDDDGRTPLLAVVQDRGNAQENWKRTAEVLVRTGADINAKDANGSSLVHYLLKDGDKDALDCLLELGADINAKDAEGYTPLHIACREGKNDDAIWLTKHGADPKVKDTFGYTALHWACRCNHMNIVQSLVSHDKALVTETTNNGEIALHLACIDNRLAVAEILISKGSNINAKDNIGFTPLHTACVQGNEVLINRLIKTRPDVKTTTVEGKTPLHIACENGQGTVAELLIDHGAVANATTTEGQTPLHYACKHGYEDITVLLLDHEADINAKSSEGQTALHFACQQGQKNIVTILQNRGADINARSTKGDTPADCAQRNGHIDIVSMLNGTSCSNVSREDDIKTPVRNKTNTCMK</sequence>
<feature type="repeat" description="ANK" evidence="3">
    <location>
        <begin position="592"/>
        <end position="624"/>
    </location>
</feature>
<gene>
    <name evidence="4" type="ORF">C0Q70_17390</name>
</gene>
<feature type="repeat" description="ANK" evidence="3">
    <location>
        <begin position="471"/>
        <end position="503"/>
    </location>
</feature>
<feature type="repeat" description="ANK" evidence="3">
    <location>
        <begin position="559"/>
        <end position="591"/>
    </location>
</feature>
<evidence type="ECO:0000256" key="1">
    <source>
        <dbReference type="ARBA" id="ARBA00022737"/>
    </source>
</evidence>
<evidence type="ECO:0000313" key="5">
    <source>
        <dbReference type="Proteomes" id="UP000245119"/>
    </source>
</evidence>
<dbReference type="SUPFAM" id="SSF48403">
    <property type="entry name" value="Ankyrin repeat"/>
    <property type="match status" value="2"/>
</dbReference>
<name>A0A2T7NK96_POMCA</name>
<feature type="repeat" description="ANK" evidence="3">
    <location>
        <begin position="929"/>
        <end position="961"/>
    </location>
</feature>
<dbReference type="PRINTS" id="PR01415">
    <property type="entry name" value="ANKYRIN"/>
</dbReference>